<dbReference type="Proteomes" id="UP001149163">
    <property type="component" value="Unassembled WGS sequence"/>
</dbReference>
<dbReference type="RefSeq" id="XP_056538374.1">
    <property type="nucleotide sequence ID" value="XM_056692417.1"/>
</dbReference>
<evidence type="ECO:0000313" key="2">
    <source>
        <dbReference type="EMBL" id="KAJ5151041.1"/>
    </source>
</evidence>
<dbReference type="EMBL" id="JAPQKN010000008">
    <property type="protein sequence ID" value="KAJ5151041.1"/>
    <property type="molecule type" value="Genomic_DNA"/>
</dbReference>
<reference evidence="2" key="1">
    <citation type="submission" date="2022-11" db="EMBL/GenBank/DDBJ databases">
        <authorList>
            <person name="Petersen C."/>
        </authorList>
    </citation>
    <scope>NUCLEOTIDE SEQUENCE</scope>
    <source>
        <strain evidence="2">IBT 26290</strain>
    </source>
</reference>
<reference evidence="2" key="2">
    <citation type="journal article" date="2023" name="IMA Fungus">
        <title>Comparative genomic study of the Penicillium genus elucidates a diverse pangenome and 15 lateral gene transfer events.</title>
        <authorList>
            <person name="Petersen C."/>
            <person name="Sorensen T."/>
            <person name="Nielsen M.R."/>
            <person name="Sondergaard T.E."/>
            <person name="Sorensen J.L."/>
            <person name="Fitzpatrick D.A."/>
            <person name="Frisvad J.C."/>
            <person name="Nielsen K.L."/>
        </authorList>
    </citation>
    <scope>NUCLEOTIDE SEQUENCE</scope>
    <source>
        <strain evidence="2">IBT 26290</strain>
    </source>
</reference>
<keyword evidence="3" id="KW-1185">Reference proteome</keyword>
<name>A0A9W9LCT6_9EURO</name>
<feature type="region of interest" description="Disordered" evidence="1">
    <location>
        <begin position="171"/>
        <end position="214"/>
    </location>
</feature>
<evidence type="ECO:0000313" key="3">
    <source>
        <dbReference type="Proteomes" id="UP001149163"/>
    </source>
</evidence>
<dbReference type="GeneID" id="81431593"/>
<organism evidence="2 3">
    <name type="scientific">Penicillium canariense</name>
    <dbReference type="NCBI Taxonomy" id="189055"/>
    <lineage>
        <taxon>Eukaryota</taxon>
        <taxon>Fungi</taxon>
        <taxon>Dikarya</taxon>
        <taxon>Ascomycota</taxon>
        <taxon>Pezizomycotina</taxon>
        <taxon>Eurotiomycetes</taxon>
        <taxon>Eurotiomycetidae</taxon>
        <taxon>Eurotiales</taxon>
        <taxon>Aspergillaceae</taxon>
        <taxon>Penicillium</taxon>
    </lineage>
</organism>
<accession>A0A9W9LCT6</accession>
<gene>
    <name evidence="2" type="ORF">N7482_010293</name>
</gene>
<proteinExistence type="predicted"/>
<sequence>MNDSGEVVLSPISAGHWATGPLVTSTVIVDPDILSSASVTTVRPFVHAPCSMLRAPSAENAPERAWSALAPARHGASVCIGKMNVQSIFLPGQCNARLNSGLHGPGLDSRPDPGLRPVGPVVEVEVKVKVKVTSTPNTLVKPADTLEGITHSTAMAMAMAQHPFMRQLLPRPHPPRLFSGESPVCTTHPRHSRARDPWPRIPDFNSSSGPCPTP</sequence>
<protein>
    <submittedName>
        <fullName evidence="2">Uncharacterized protein</fullName>
    </submittedName>
</protein>
<feature type="compositionally biased region" description="Polar residues" evidence="1">
    <location>
        <begin position="204"/>
        <end position="214"/>
    </location>
</feature>
<dbReference type="AlphaFoldDB" id="A0A9W9LCT6"/>
<comment type="caution">
    <text evidence="2">The sequence shown here is derived from an EMBL/GenBank/DDBJ whole genome shotgun (WGS) entry which is preliminary data.</text>
</comment>
<evidence type="ECO:0000256" key="1">
    <source>
        <dbReference type="SAM" id="MobiDB-lite"/>
    </source>
</evidence>